<organism evidence="3 4">
    <name type="scientific">Sphingomonas psychrolutea</name>
    <dbReference type="NCBI Taxonomy" id="1259676"/>
    <lineage>
        <taxon>Bacteria</taxon>
        <taxon>Pseudomonadati</taxon>
        <taxon>Pseudomonadota</taxon>
        <taxon>Alphaproteobacteria</taxon>
        <taxon>Sphingomonadales</taxon>
        <taxon>Sphingomonadaceae</taxon>
        <taxon>Sphingomonas</taxon>
    </lineage>
</organism>
<sequence>MKCAVAAIAFGLQIIAVKPAIAQDVPAPTGAPLQPPPATTPFAEAGPWSFTGLANTDLMANVAGGLEPAIKGLSKFVVAAAYDGSQNDRAGWNALISAQFTHGGRLSTNAVGDVQGADNVEAVGALRLYEAWVSRDYDGAQGLKAGLIDLNVDFDTQEVGALFLNSSDGIGPELGHSGLNGPSIYPTTALGVIGYLRKGTGLTVRAGVFDGTAGSPSHPRDFAIRLSGSDGILVIGQVEQRFDSGIRLEAGVWAYSAYFEATNRFDGQGHALRYQRSRGIYALAEAPLVRAGEDGERGLAGWLRIGLGDPVVQQIFGYLGGGLVYTGPLVRRPQDQLGFAVNRAIVNLPPDPVLFNPGRRSETAFELTYRYNATDWLAVQPDTQVIFHPGGHLPTALVVGIRLSFTLTKNFAAKLKDVAK</sequence>
<name>A0ABQ1H8U1_9SPHN</name>
<dbReference type="RefSeq" id="WP_188449923.1">
    <property type="nucleotide sequence ID" value="NZ_BMDW01000042.1"/>
</dbReference>
<dbReference type="Proteomes" id="UP000618591">
    <property type="component" value="Unassembled WGS sequence"/>
</dbReference>
<dbReference type="PANTHER" id="PTHR37944:SF1">
    <property type="entry name" value="PORIN B"/>
    <property type="match status" value="1"/>
</dbReference>
<comment type="similarity">
    <text evidence="1 2">Belongs to the OprB family.</text>
</comment>
<gene>
    <name evidence="3" type="ORF">GCM10011395_35730</name>
</gene>
<proteinExistence type="inferred from homology"/>
<evidence type="ECO:0000313" key="4">
    <source>
        <dbReference type="Proteomes" id="UP000618591"/>
    </source>
</evidence>
<dbReference type="Pfam" id="PF04966">
    <property type="entry name" value="OprB"/>
    <property type="match status" value="1"/>
</dbReference>
<evidence type="ECO:0000256" key="2">
    <source>
        <dbReference type="RuleBase" id="RU363072"/>
    </source>
</evidence>
<evidence type="ECO:0000256" key="1">
    <source>
        <dbReference type="ARBA" id="ARBA00008769"/>
    </source>
</evidence>
<keyword evidence="4" id="KW-1185">Reference proteome</keyword>
<feature type="signal peptide" evidence="2">
    <location>
        <begin position="1"/>
        <end position="22"/>
    </location>
</feature>
<dbReference type="Gene3D" id="2.40.160.180">
    <property type="entry name" value="Carbohydrate-selective porin OprB"/>
    <property type="match status" value="1"/>
</dbReference>
<evidence type="ECO:0000313" key="3">
    <source>
        <dbReference type="EMBL" id="GGA62372.1"/>
    </source>
</evidence>
<dbReference type="InterPro" id="IPR052932">
    <property type="entry name" value="OprB_Porin"/>
</dbReference>
<comment type="caution">
    <text evidence="3">The sequence shown here is derived from an EMBL/GenBank/DDBJ whole genome shotgun (WGS) entry which is preliminary data.</text>
</comment>
<keyword evidence="2" id="KW-0732">Signal</keyword>
<protein>
    <recommendedName>
        <fullName evidence="5">Porin</fullName>
    </recommendedName>
</protein>
<accession>A0ABQ1H8U1</accession>
<dbReference type="InterPro" id="IPR038673">
    <property type="entry name" value="OprB_sf"/>
</dbReference>
<dbReference type="PANTHER" id="PTHR37944">
    <property type="entry name" value="PORIN B"/>
    <property type="match status" value="1"/>
</dbReference>
<feature type="chain" id="PRO_5045009091" description="Porin" evidence="2">
    <location>
        <begin position="23"/>
        <end position="420"/>
    </location>
</feature>
<dbReference type="EMBL" id="BMDW01000042">
    <property type="protein sequence ID" value="GGA62372.1"/>
    <property type="molecule type" value="Genomic_DNA"/>
</dbReference>
<dbReference type="InterPro" id="IPR007049">
    <property type="entry name" value="Carb-sel_porin_OprB"/>
</dbReference>
<reference evidence="4" key="1">
    <citation type="journal article" date="2019" name="Int. J. Syst. Evol. Microbiol.">
        <title>The Global Catalogue of Microorganisms (GCM) 10K type strain sequencing project: providing services to taxonomists for standard genome sequencing and annotation.</title>
        <authorList>
            <consortium name="The Broad Institute Genomics Platform"/>
            <consortium name="The Broad Institute Genome Sequencing Center for Infectious Disease"/>
            <person name="Wu L."/>
            <person name="Ma J."/>
        </authorList>
    </citation>
    <scope>NUCLEOTIDE SEQUENCE [LARGE SCALE GENOMIC DNA]</scope>
    <source>
        <strain evidence="4">CGMCC 1.10106</strain>
    </source>
</reference>
<evidence type="ECO:0008006" key="5">
    <source>
        <dbReference type="Google" id="ProtNLM"/>
    </source>
</evidence>